<name>A0A140E6W3_9GAMM</name>
<organism evidence="2 3">
    <name type="scientific">Methylomonas denitrificans</name>
    <dbReference type="NCBI Taxonomy" id="1538553"/>
    <lineage>
        <taxon>Bacteria</taxon>
        <taxon>Pseudomonadati</taxon>
        <taxon>Pseudomonadota</taxon>
        <taxon>Gammaproteobacteria</taxon>
        <taxon>Methylococcales</taxon>
        <taxon>Methylococcaceae</taxon>
        <taxon>Methylomonas</taxon>
    </lineage>
</organism>
<dbReference type="RefSeq" id="WP_036272465.1">
    <property type="nucleotide sequence ID" value="NZ_CP014476.1"/>
</dbReference>
<gene>
    <name evidence="2" type="ORF">JT25_022080</name>
</gene>
<accession>A0A140E6W3</accession>
<dbReference type="STRING" id="1538553.JT25_022080"/>
<evidence type="ECO:0000313" key="2">
    <source>
        <dbReference type="EMBL" id="AMK79137.1"/>
    </source>
</evidence>
<dbReference type="Proteomes" id="UP000030512">
    <property type="component" value="Chromosome"/>
</dbReference>
<reference evidence="2 3" key="1">
    <citation type="journal article" date="2015" name="Environ. Microbiol.">
        <title>Methane oxidation coupled to nitrate reduction under hypoxia by the Gammaproteobacterium Methylomonas denitrificans, sp. nov. type strain FJG1.</title>
        <authorList>
            <person name="Kits K.D."/>
            <person name="Klotz M.G."/>
            <person name="Stein L.Y."/>
        </authorList>
    </citation>
    <scope>NUCLEOTIDE SEQUENCE [LARGE SCALE GENOMIC DNA]</scope>
    <source>
        <strain evidence="2 3">FJG1</strain>
    </source>
</reference>
<evidence type="ECO:0000313" key="3">
    <source>
        <dbReference type="Proteomes" id="UP000030512"/>
    </source>
</evidence>
<dbReference type="Pfam" id="PF14452">
    <property type="entry name" value="Multi_ubiq"/>
    <property type="match status" value="1"/>
</dbReference>
<dbReference type="OrthoDB" id="256126at2"/>
<dbReference type="EMBL" id="CP014476">
    <property type="protein sequence ID" value="AMK79137.1"/>
    <property type="molecule type" value="Genomic_DNA"/>
</dbReference>
<dbReference type="AlphaFoldDB" id="A0A140E6W3"/>
<dbReference type="KEGG" id="mdn:JT25_022080"/>
<protein>
    <recommendedName>
        <fullName evidence="1">Multi-ubiquitin domain-containing protein</fullName>
    </recommendedName>
</protein>
<evidence type="ECO:0000259" key="1">
    <source>
        <dbReference type="Pfam" id="PF14452"/>
    </source>
</evidence>
<keyword evidence="3" id="KW-1185">Reference proteome</keyword>
<proteinExistence type="predicted"/>
<sequence length="225" mass="25320">MTTEHSYPYKINGQPANTLDKTPTAGQVLADAGFEPAEDFVLIMRTAHGTRVVSSDEILELTGSIKEFFAFETGTVFELTVNGHSIWWGSPKIEIATIRSLANVKEDEDLIWERLDEEDQTLTLQGYFDLNERGIEHLKTHKRHKPEVEYHYFVDGVEYRTDQPELTGAQIMAKIPDWDAANSLVLEGEGTEPDEVIRPSTIVEFKGRETPAHFAIVPPATFGML</sequence>
<dbReference type="InterPro" id="IPR027802">
    <property type="entry name" value="Multi-ubiquitin_dom"/>
</dbReference>
<feature type="domain" description="Multi-ubiquitin" evidence="1">
    <location>
        <begin position="77"/>
        <end position="141"/>
    </location>
</feature>